<dbReference type="SUPFAM" id="SSF56235">
    <property type="entry name" value="N-terminal nucleophile aminohydrolases (Ntn hydrolases)"/>
    <property type="match status" value="1"/>
</dbReference>
<dbReference type="AlphaFoldDB" id="M2WR55"/>
<dbReference type="GeneID" id="17085269"/>
<dbReference type="InterPro" id="IPR023333">
    <property type="entry name" value="Proteasome_suB-type"/>
</dbReference>
<dbReference type="PANTHER" id="PTHR32194">
    <property type="entry name" value="METALLOPROTEASE TLDD"/>
    <property type="match status" value="1"/>
</dbReference>
<dbReference type="OMA" id="TFIYGYC"/>
<dbReference type="GO" id="GO:0005634">
    <property type="term" value="C:nucleus"/>
    <property type="evidence" value="ECO:0007669"/>
    <property type="project" value="UniProtKB-SubCell"/>
</dbReference>
<keyword evidence="3" id="KW-0645">Protease</keyword>
<comment type="catalytic activity">
    <reaction evidence="1">
        <text>Cleavage of peptide bonds with very broad specificity.</text>
        <dbReference type="EC" id="3.4.25.1"/>
    </reaction>
</comment>
<protein>
    <recommendedName>
        <fullName evidence="10">Proteasome subunit beta</fullName>
    </recommendedName>
</protein>
<evidence type="ECO:0000256" key="1">
    <source>
        <dbReference type="ARBA" id="ARBA00001198"/>
    </source>
</evidence>
<evidence type="ECO:0000256" key="5">
    <source>
        <dbReference type="ARBA" id="ARBA00022801"/>
    </source>
</evidence>
<evidence type="ECO:0000256" key="9">
    <source>
        <dbReference type="PIRSR" id="PIRSR600243-1"/>
    </source>
</evidence>
<evidence type="ECO:0000256" key="7">
    <source>
        <dbReference type="ARBA" id="ARBA00023145"/>
    </source>
</evidence>
<accession>M2WR55</accession>
<dbReference type="EMBL" id="KB454554">
    <property type="protein sequence ID" value="EME26285.1"/>
    <property type="molecule type" value="Genomic_DNA"/>
</dbReference>
<evidence type="ECO:0000256" key="2">
    <source>
        <dbReference type="ARBA" id="ARBA00022490"/>
    </source>
</evidence>
<dbReference type="InterPro" id="IPR000243">
    <property type="entry name" value="Pept_T1A_subB"/>
</dbReference>
<keyword evidence="2 10" id="KW-0963">Cytoplasm</keyword>
<dbReference type="STRING" id="130081.M2WR55"/>
<dbReference type="InterPro" id="IPR016050">
    <property type="entry name" value="Proteasome_bsu_CS"/>
</dbReference>
<evidence type="ECO:0000256" key="10">
    <source>
        <dbReference type="RuleBase" id="RU004203"/>
    </source>
</evidence>
<feature type="active site" description="Nucleophile" evidence="9">
    <location>
        <position position="28"/>
    </location>
</feature>
<comment type="subcellular location">
    <subcellularLocation>
        <location evidence="10">Cytoplasm</location>
    </subcellularLocation>
    <subcellularLocation>
        <location evidence="10">Nucleus</location>
    </subcellularLocation>
</comment>
<evidence type="ECO:0000256" key="4">
    <source>
        <dbReference type="ARBA" id="ARBA00022698"/>
    </source>
</evidence>
<dbReference type="GO" id="GO:0019774">
    <property type="term" value="C:proteasome core complex, beta-subunit complex"/>
    <property type="evidence" value="ECO:0007669"/>
    <property type="project" value="UniProtKB-ARBA"/>
</dbReference>
<dbReference type="Proteomes" id="UP000030680">
    <property type="component" value="Unassembled WGS sequence"/>
</dbReference>
<dbReference type="Pfam" id="PF00227">
    <property type="entry name" value="Proteasome"/>
    <property type="match status" value="1"/>
</dbReference>
<keyword evidence="4" id="KW-0888">Threonine protease</keyword>
<dbReference type="GO" id="GO:0004298">
    <property type="term" value="F:threonine-type endopeptidase activity"/>
    <property type="evidence" value="ECO:0007669"/>
    <property type="project" value="UniProtKB-KW"/>
</dbReference>
<dbReference type="OrthoDB" id="7854943at2759"/>
<comment type="similarity">
    <text evidence="10">Belongs to the peptidase T1B family.</text>
</comment>
<dbReference type="GO" id="GO:0051603">
    <property type="term" value="P:proteolysis involved in protein catabolic process"/>
    <property type="evidence" value="ECO:0007669"/>
    <property type="project" value="InterPro"/>
</dbReference>
<dbReference type="PROSITE" id="PS00854">
    <property type="entry name" value="PROTEASOME_BETA_1"/>
    <property type="match status" value="1"/>
</dbReference>
<dbReference type="PANTHER" id="PTHR32194:SF0">
    <property type="entry name" value="ATP-DEPENDENT PROTEASE SUBUNIT HSLV"/>
    <property type="match status" value="1"/>
</dbReference>
<organism evidence="11 12">
    <name type="scientific">Galdieria sulphuraria</name>
    <name type="common">Red alga</name>
    <dbReference type="NCBI Taxonomy" id="130081"/>
    <lineage>
        <taxon>Eukaryota</taxon>
        <taxon>Rhodophyta</taxon>
        <taxon>Bangiophyceae</taxon>
        <taxon>Galdieriales</taxon>
        <taxon>Galdieriaceae</taxon>
        <taxon>Galdieria</taxon>
    </lineage>
</organism>
<dbReference type="Gramene" id="EME26285">
    <property type="protein sequence ID" value="EME26285"/>
    <property type="gene ID" value="Gasu_60610"/>
</dbReference>
<dbReference type="InterPro" id="IPR001353">
    <property type="entry name" value="Proteasome_sua/b"/>
</dbReference>
<dbReference type="eggNOG" id="KOG0174">
    <property type="taxonomic scope" value="Eukaryota"/>
</dbReference>
<evidence type="ECO:0000313" key="12">
    <source>
        <dbReference type="Proteomes" id="UP000030680"/>
    </source>
</evidence>
<dbReference type="CDD" id="cd03762">
    <property type="entry name" value="proteasome_beta_type_6"/>
    <property type="match status" value="1"/>
</dbReference>
<dbReference type="PRINTS" id="PR00141">
    <property type="entry name" value="PROTEASOME"/>
</dbReference>
<gene>
    <name evidence="11" type="ORF">Gasu_60610</name>
</gene>
<dbReference type="GO" id="GO:0005737">
    <property type="term" value="C:cytoplasm"/>
    <property type="evidence" value="ECO:0007669"/>
    <property type="project" value="UniProtKB-SubCell"/>
</dbReference>
<keyword evidence="8 10" id="KW-0539">Nucleus</keyword>
<keyword evidence="6 10" id="KW-0647">Proteasome</keyword>
<dbReference type="RefSeq" id="XP_005702805.1">
    <property type="nucleotide sequence ID" value="XM_005702748.1"/>
</dbReference>
<keyword evidence="7" id="KW-0865">Zymogen</keyword>
<sequence>MWKEEQYAGVSIPNDCLPFTTEQHMLGTTIMAVEFDGGVVLGADSRTTTGAYIANRVSDKITPLSERIYCCRSGSAADTQAIADYVRYYLSIHQLDLDDLPCVKTAASICRELCYSNKDRLLAGIICAGWDPLYGGQVYTIPLGGTMIRQPYSIGGSGSTYIYGFCDAHFQKGMSREQCIDFTKKAVALAMARDGSSGGVIRLVVIEKQGVWREMIAGNQLPVISAE</sequence>
<evidence type="ECO:0000313" key="11">
    <source>
        <dbReference type="EMBL" id="EME26285.1"/>
    </source>
</evidence>
<comment type="function">
    <text evidence="10">Component of the proteasome, a multicatalytic proteinase complex which is characterized by its ability to cleave peptides with Arg, Phe, Tyr, Leu, and Glu adjacent to the leaving group at neutral or slightly basic pH. The proteasome has an ATP-dependent proteolytic activity.</text>
</comment>
<keyword evidence="12" id="KW-1185">Reference proteome</keyword>
<dbReference type="PROSITE" id="PS51476">
    <property type="entry name" value="PROTEASOME_BETA_2"/>
    <property type="match status" value="1"/>
</dbReference>
<dbReference type="FunFam" id="3.60.20.10:FF:000010">
    <property type="entry name" value="Proteasome subunit beta type-1"/>
    <property type="match status" value="1"/>
</dbReference>
<proteinExistence type="inferred from homology"/>
<name>M2WR55_GALSU</name>
<dbReference type="KEGG" id="gsl:Gasu_60610"/>
<comment type="subunit">
    <text evidence="10">Component of the proteasome complex.</text>
</comment>
<reference evidence="12" key="1">
    <citation type="journal article" date="2013" name="Science">
        <title>Gene transfer from bacteria and archaea facilitated evolution of an extremophilic eukaryote.</title>
        <authorList>
            <person name="Schonknecht G."/>
            <person name="Chen W.H."/>
            <person name="Ternes C.M."/>
            <person name="Barbier G.G."/>
            <person name="Shrestha R.P."/>
            <person name="Stanke M."/>
            <person name="Brautigam A."/>
            <person name="Baker B.J."/>
            <person name="Banfield J.F."/>
            <person name="Garavito R.M."/>
            <person name="Carr K."/>
            <person name="Wilkerson C."/>
            <person name="Rensing S.A."/>
            <person name="Gagneul D."/>
            <person name="Dickenson N.E."/>
            <person name="Oesterhelt C."/>
            <person name="Lercher M.J."/>
            <person name="Weber A.P."/>
        </authorList>
    </citation>
    <scope>NUCLEOTIDE SEQUENCE [LARGE SCALE GENOMIC DNA]</scope>
    <source>
        <strain evidence="12">074W</strain>
    </source>
</reference>
<dbReference type="InterPro" id="IPR029055">
    <property type="entry name" value="Ntn_hydrolases_N"/>
</dbReference>
<evidence type="ECO:0000256" key="8">
    <source>
        <dbReference type="ARBA" id="ARBA00023242"/>
    </source>
</evidence>
<evidence type="ECO:0000256" key="6">
    <source>
        <dbReference type="ARBA" id="ARBA00022942"/>
    </source>
</evidence>
<evidence type="ECO:0000256" key="3">
    <source>
        <dbReference type="ARBA" id="ARBA00022670"/>
    </source>
</evidence>
<keyword evidence="5 11" id="KW-0378">Hydrolase</keyword>
<dbReference type="Gene3D" id="3.60.20.10">
    <property type="entry name" value="Glutamine Phosphoribosylpyrophosphate, subunit 1, domain 1"/>
    <property type="match status" value="1"/>
</dbReference>